<comment type="caution">
    <text evidence="2">The sequence shown here is derived from an EMBL/GenBank/DDBJ whole genome shotgun (WGS) entry which is preliminary data.</text>
</comment>
<proteinExistence type="predicted"/>
<feature type="compositionally biased region" description="Low complexity" evidence="1">
    <location>
        <begin position="74"/>
        <end position="87"/>
    </location>
</feature>
<gene>
    <name evidence="2" type="ORF">DFP97_11885</name>
</gene>
<dbReference type="RefSeq" id="WP_114383233.1">
    <property type="nucleotide sequence ID" value="NZ_QPJD01000018.1"/>
</dbReference>
<feature type="region of interest" description="Disordered" evidence="1">
    <location>
        <begin position="126"/>
        <end position="145"/>
    </location>
</feature>
<dbReference type="Proteomes" id="UP000252415">
    <property type="component" value="Unassembled WGS sequence"/>
</dbReference>
<feature type="compositionally biased region" description="Basic and acidic residues" evidence="1">
    <location>
        <begin position="88"/>
        <end position="111"/>
    </location>
</feature>
<feature type="compositionally biased region" description="Polar residues" evidence="1">
    <location>
        <begin position="31"/>
        <end position="47"/>
    </location>
</feature>
<reference evidence="2 3" key="1">
    <citation type="submission" date="2018-07" db="EMBL/GenBank/DDBJ databases">
        <title>Genomic Encyclopedia of Type Strains, Phase III (KMG-III): the genomes of soil and plant-associated and newly described type strains.</title>
        <authorList>
            <person name="Whitman W."/>
        </authorList>
    </citation>
    <scope>NUCLEOTIDE SEQUENCE [LARGE SCALE GENOMIC DNA]</scope>
    <source>
        <strain evidence="2 3">CECT 7506</strain>
    </source>
</reference>
<dbReference type="OrthoDB" id="2663077at2"/>
<dbReference type="EMBL" id="QPJD01000018">
    <property type="protein sequence ID" value="RCW42256.1"/>
    <property type="molecule type" value="Genomic_DNA"/>
</dbReference>
<protein>
    <recommendedName>
        <fullName evidence="4">Lipoprotein</fullName>
    </recommendedName>
</protein>
<dbReference type="PROSITE" id="PS51257">
    <property type="entry name" value="PROKAR_LIPOPROTEIN"/>
    <property type="match status" value="1"/>
</dbReference>
<accession>A0A368VQL6</accession>
<evidence type="ECO:0008006" key="4">
    <source>
        <dbReference type="Google" id="ProtNLM"/>
    </source>
</evidence>
<keyword evidence="3" id="KW-1185">Reference proteome</keyword>
<organism evidence="2 3">
    <name type="scientific">Paenibacillus prosopidis</name>
    <dbReference type="NCBI Taxonomy" id="630520"/>
    <lineage>
        <taxon>Bacteria</taxon>
        <taxon>Bacillati</taxon>
        <taxon>Bacillota</taxon>
        <taxon>Bacilli</taxon>
        <taxon>Bacillales</taxon>
        <taxon>Paenibacillaceae</taxon>
        <taxon>Paenibacillus</taxon>
    </lineage>
</organism>
<evidence type="ECO:0000313" key="2">
    <source>
        <dbReference type="EMBL" id="RCW42256.1"/>
    </source>
</evidence>
<dbReference type="AlphaFoldDB" id="A0A368VQL6"/>
<evidence type="ECO:0000256" key="1">
    <source>
        <dbReference type="SAM" id="MobiDB-lite"/>
    </source>
</evidence>
<name>A0A368VQL6_9BACL</name>
<sequence>MNRLKVMAVLVGICILAGCGSVSENKEITEDQTATTVTNDSGSSTNDGENKEGQINEPSGKVTETAAEVKEAEAANTAKDANEATEATEAKETVKKEEIEEPKESKPTQEVKEAIAANKAANAAVKGSIMNNNEPDAPAAKDAGNAEMETAVKEIRSLAKDLKQAAENGNTEEIKAIAGQIIQAWDALKSDIKSDVPDMYTFLDEKITVLAEQTNASEIDMEAVIQIDYQLYQGFRQLAEKLGIE</sequence>
<evidence type="ECO:0000313" key="3">
    <source>
        <dbReference type="Proteomes" id="UP000252415"/>
    </source>
</evidence>
<feature type="region of interest" description="Disordered" evidence="1">
    <location>
        <begin position="30"/>
        <end position="111"/>
    </location>
</feature>